<name>D1CDX9_THET1</name>
<feature type="transmembrane region" description="Helical" evidence="1">
    <location>
        <begin position="7"/>
        <end position="28"/>
    </location>
</feature>
<dbReference type="InterPro" id="IPR052712">
    <property type="entry name" value="Acid_resist_chaperone_HdeD"/>
</dbReference>
<dbReference type="HOGENOM" id="CLU_091585_5_2_0"/>
<dbReference type="Pfam" id="PF03729">
    <property type="entry name" value="DUF308"/>
    <property type="match status" value="2"/>
</dbReference>
<dbReference type="PANTHER" id="PTHR34989">
    <property type="entry name" value="PROTEIN HDED"/>
    <property type="match status" value="1"/>
</dbReference>
<dbReference type="AlphaFoldDB" id="D1CDX9"/>
<dbReference type="OrthoDB" id="193343at2"/>
<dbReference type="PANTHER" id="PTHR34989:SF1">
    <property type="entry name" value="PROTEIN HDED"/>
    <property type="match status" value="1"/>
</dbReference>
<dbReference type="GO" id="GO:0005886">
    <property type="term" value="C:plasma membrane"/>
    <property type="evidence" value="ECO:0007669"/>
    <property type="project" value="TreeGrafter"/>
</dbReference>
<dbReference type="eggNOG" id="COG3247">
    <property type="taxonomic scope" value="Bacteria"/>
</dbReference>
<feature type="transmembrane region" description="Helical" evidence="1">
    <location>
        <begin position="88"/>
        <end position="108"/>
    </location>
</feature>
<gene>
    <name evidence="2" type="ordered locus">Tter_0213</name>
</gene>
<dbReference type="EMBL" id="CP001825">
    <property type="protein sequence ID" value="ACZ41135.1"/>
    <property type="molecule type" value="Genomic_DNA"/>
</dbReference>
<keyword evidence="3" id="KW-1185">Reference proteome</keyword>
<dbReference type="InterPro" id="IPR005325">
    <property type="entry name" value="DUF308_memb"/>
</dbReference>
<keyword evidence="1" id="KW-0812">Transmembrane</keyword>
<evidence type="ECO:0008006" key="4">
    <source>
        <dbReference type="Google" id="ProtNLM"/>
    </source>
</evidence>
<keyword evidence="1" id="KW-0472">Membrane</keyword>
<organism evidence="2 3">
    <name type="scientific">Thermobaculum terrenum (strain ATCC BAA-798 / CCMEE 7001 / YNP1)</name>
    <dbReference type="NCBI Taxonomy" id="525904"/>
    <lineage>
        <taxon>Bacteria</taxon>
        <taxon>Bacillati</taxon>
        <taxon>Chloroflexota</taxon>
        <taxon>Chloroflexia</taxon>
        <taxon>Candidatus Thermobaculales</taxon>
        <taxon>Candidatus Thermobaculaceae</taxon>
        <taxon>Thermobaculum</taxon>
    </lineage>
</organism>
<proteinExistence type="predicted"/>
<keyword evidence="1" id="KW-1133">Transmembrane helix</keyword>
<evidence type="ECO:0000256" key="1">
    <source>
        <dbReference type="SAM" id="Phobius"/>
    </source>
</evidence>
<evidence type="ECO:0000313" key="2">
    <source>
        <dbReference type="EMBL" id="ACZ41135.1"/>
    </source>
</evidence>
<dbReference type="KEGG" id="ttr:Tter_0213"/>
<sequence>MLILARNWWSLVLRGVIAILFGILAFIWPGITVLVFVALFAAYAIIDGILAIISAFRDSRNWLALVIEGVLGLAAGIVAILWPGITALALLYLIAAWAVVTGIFEIAAAIRLRREISNEWLLGLAGLLSIVFGIILFLFPGSGALAVVWIIASYAILFGILLIALGLRLRSLYNSLRAA</sequence>
<protein>
    <recommendedName>
        <fullName evidence="4">HdeD family acid-resistance protein</fullName>
    </recommendedName>
</protein>
<dbReference type="Proteomes" id="UP000000323">
    <property type="component" value="Chromosome 1"/>
</dbReference>
<evidence type="ECO:0000313" key="3">
    <source>
        <dbReference type="Proteomes" id="UP000000323"/>
    </source>
</evidence>
<feature type="transmembrane region" description="Helical" evidence="1">
    <location>
        <begin position="62"/>
        <end position="82"/>
    </location>
</feature>
<accession>D1CDX9</accession>
<dbReference type="STRING" id="525904.Tter_0213"/>
<reference evidence="3" key="1">
    <citation type="journal article" date="2010" name="Stand. Genomic Sci.">
        <title>Complete genome sequence of 'Thermobaculum terrenum' type strain (YNP1).</title>
        <authorList>
            <person name="Kiss H."/>
            <person name="Cleland D."/>
            <person name="Lapidus A."/>
            <person name="Lucas S."/>
            <person name="Glavina Del Rio T."/>
            <person name="Nolan M."/>
            <person name="Tice H."/>
            <person name="Han C."/>
            <person name="Goodwin L."/>
            <person name="Pitluck S."/>
            <person name="Liolios K."/>
            <person name="Ivanova N."/>
            <person name="Mavromatis K."/>
            <person name="Ovchinnikova G."/>
            <person name="Pati A."/>
            <person name="Chen A."/>
            <person name="Palaniappan K."/>
            <person name="Land M."/>
            <person name="Hauser L."/>
            <person name="Chang Y."/>
            <person name="Jeffries C."/>
            <person name="Lu M."/>
            <person name="Brettin T."/>
            <person name="Detter J."/>
            <person name="Goker M."/>
            <person name="Tindall B."/>
            <person name="Beck B."/>
            <person name="McDermott T."/>
            <person name="Woyke T."/>
            <person name="Bristow J."/>
            <person name="Eisen J."/>
            <person name="Markowitz V."/>
            <person name="Hugenholtz P."/>
            <person name="Kyrpides N."/>
            <person name="Klenk H."/>
            <person name="Cheng J."/>
        </authorList>
    </citation>
    <scope>NUCLEOTIDE SEQUENCE [LARGE SCALE GENOMIC DNA]</scope>
    <source>
        <strain evidence="3">ATCC BAA-798 / YNP1</strain>
    </source>
</reference>
<feature type="transmembrane region" description="Helical" evidence="1">
    <location>
        <begin position="34"/>
        <end position="55"/>
    </location>
</feature>
<feature type="transmembrane region" description="Helical" evidence="1">
    <location>
        <begin position="145"/>
        <end position="167"/>
    </location>
</feature>
<feature type="transmembrane region" description="Helical" evidence="1">
    <location>
        <begin position="120"/>
        <end position="139"/>
    </location>
</feature>
<dbReference type="RefSeq" id="WP_012874170.1">
    <property type="nucleotide sequence ID" value="NC_013525.1"/>
</dbReference>